<accession>A0A699GN41</accession>
<sequence length="168" mass="18498">MGKVTKDIIRQNEILCEPRSGNVLPMIELALHAIKCVAYDEPSKPVVNGSKDKPTKSANKASFKLKRKGRFIRCWDPISCHEVYMITIGLGGLGGGSELCIWRGTLMSADSSGNVQFWDSLQGTLLQAHSFHKGDVNALATSTSHIRVFLLDLMVSSFSMLMIEDLDL</sequence>
<dbReference type="PANTHER" id="PTHR45086:SF1">
    <property type="entry name" value="WD REPEAT-CONTAINING PROTEIN PCN"/>
    <property type="match status" value="1"/>
</dbReference>
<gene>
    <name evidence="1" type="ORF">Tci_123226</name>
</gene>
<organism evidence="1">
    <name type="scientific">Tanacetum cinerariifolium</name>
    <name type="common">Dalmatian daisy</name>
    <name type="synonym">Chrysanthemum cinerariifolium</name>
    <dbReference type="NCBI Taxonomy" id="118510"/>
    <lineage>
        <taxon>Eukaryota</taxon>
        <taxon>Viridiplantae</taxon>
        <taxon>Streptophyta</taxon>
        <taxon>Embryophyta</taxon>
        <taxon>Tracheophyta</taxon>
        <taxon>Spermatophyta</taxon>
        <taxon>Magnoliopsida</taxon>
        <taxon>eudicotyledons</taxon>
        <taxon>Gunneridae</taxon>
        <taxon>Pentapetalae</taxon>
        <taxon>asterids</taxon>
        <taxon>campanulids</taxon>
        <taxon>Asterales</taxon>
        <taxon>Asteraceae</taxon>
        <taxon>Asteroideae</taxon>
        <taxon>Anthemideae</taxon>
        <taxon>Anthemidinae</taxon>
        <taxon>Tanacetum</taxon>
    </lineage>
</organism>
<dbReference type="Gene3D" id="2.130.10.10">
    <property type="entry name" value="YVTN repeat-like/Quinoprotein amine dehydrogenase"/>
    <property type="match status" value="1"/>
</dbReference>
<dbReference type="EMBL" id="BKCJ010025706">
    <property type="protein sequence ID" value="GEV51249.1"/>
    <property type="molecule type" value="Genomic_DNA"/>
</dbReference>
<reference evidence="1" key="1">
    <citation type="journal article" date="2019" name="Sci. Rep.">
        <title>Draft genome of Tanacetum cinerariifolium, the natural source of mosquito coil.</title>
        <authorList>
            <person name="Yamashiro T."/>
            <person name="Shiraishi A."/>
            <person name="Satake H."/>
            <person name="Nakayama K."/>
        </authorList>
    </citation>
    <scope>NUCLEOTIDE SEQUENCE</scope>
</reference>
<dbReference type="GO" id="GO:0035266">
    <property type="term" value="P:meristem growth"/>
    <property type="evidence" value="ECO:0007669"/>
    <property type="project" value="InterPro"/>
</dbReference>
<dbReference type="InterPro" id="IPR011047">
    <property type="entry name" value="Quinoprotein_ADH-like_sf"/>
</dbReference>
<dbReference type="InterPro" id="IPR044622">
    <property type="entry name" value="PCN"/>
</dbReference>
<dbReference type="GO" id="GO:0010073">
    <property type="term" value="P:meristem maintenance"/>
    <property type="evidence" value="ECO:0007669"/>
    <property type="project" value="InterPro"/>
</dbReference>
<protein>
    <submittedName>
        <fullName evidence="1">Uncharacterized protein</fullName>
    </submittedName>
</protein>
<dbReference type="SUPFAM" id="SSF50998">
    <property type="entry name" value="Quinoprotein alcohol dehydrogenase-like"/>
    <property type="match status" value="1"/>
</dbReference>
<dbReference type="InterPro" id="IPR015943">
    <property type="entry name" value="WD40/YVTN_repeat-like_dom_sf"/>
</dbReference>
<comment type="caution">
    <text evidence="1">The sequence shown here is derived from an EMBL/GenBank/DDBJ whole genome shotgun (WGS) entry which is preliminary data.</text>
</comment>
<proteinExistence type="predicted"/>
<name>A0A699GN41_TANCI</name>
<dbReference type="AlphaFoldDB" id="A0A699GN41"/>
<evidence type="ECO:0000313" key="1">
    <source>
        <dbReference type="EMBL" id="GEV51249.1"/>
    </source>
</evidence>
<dbReference type="PANTHER" id="PTHR45086">
    <property type="entry name" value="WD REPEAT-CONTAINING PROTEIN PCN"/>
    <property type="match status" value="1"/>
</dbReference>